<evidence type="ECO:0000313" key="1">
    <source>
        <dbReference type="EMBL" id="KAJ8626992.1"/>
    </source>
</evidence>
<dbReference type="Proteomes" id="UP001234297">
    <property type="component" value="Chromosome 6"/>
</dbReference>
<gene>
    <name evidence="1" type="ORF">MRB53_020299</name>
</gene>
<protein>
    <submittedName>
        <fullName evidence="1">Uncharacterized protein</fullName>
    </submittedName>
</protein>
<comment type="caution">
    <text evidence="1">The sequence shown here is derived from an EMBL/GenBank/DDBJ whole genome shotgun (WGS) entry which is preliminary data.</text>
</comment>
<keyword evidence="2" id="KW-1185">Reference proteome</keyword>
<organism evidence="1 2">
    <name type="scientific">Persea americana</name>
    <name type="common">Avocado</name>
    <dbReference type="NCBI Taxonomy" id="3435"/>
    <lineage>
        <taxon>Eukaryota</taxon>
        <taxon>Viridiplantae</taxon>
        <taxon>Streptophyta</taxon>
        <taxon>Embryophyta</taxon>
        <taxon>Tracheophyta</taxon>
        <taxon>Spermatophyta</taxon>
        <taxon>Magnoliopsida</taxon>
        <taxon>Magnoliidae</taxon>
        <taxon>Laurales</taxon>
        <taxon>Lauraceae</taxon>
        <taxon>Persea</taxon>
    </lineage>
</organism>
<evidence type="ECO:0000313" key="2">
    <source>
        <dbReference type="Proteomes" id="UP001234297"/>
    </source>
</evidence>
<proteinExistence type="predicted"/>
<name>A0ACC2L0V3_PERAE</name>
<reference evidence="1 2" key="1">
    <citation type="journal article" date="2022" name="Hortic Res">
        <title>A haplotype resolved chromosomal level avocado genome allows analysis of novel avocado genes.</title>
        <authorList>
            <person name="Nath O."/>
            <person name="Fletcher S.J."/>
            <person name="Hayward A."/>
            <person name="Shaw L.M."/>
            <person name="Masouleh A.K."/>
            <person name="Furtado A."/>
            <person name="Henry R.J."/>
            <person name="Mitter N."/>
        </authorList>
    </citation>
    <scope>NUCLEOTIDE SEQUENCE [LARGE SCALE GENOMIC DNA]</scope>
    <source>
        <strain evidence="2">cv. Hass</strain>
    </source>
</reference>
<sequence>MASPPFLVEDQTDGDFFDKLVDDEFGITKPFGDLADSIESDEAKTSAKLSINDESAGLEESGDIGLNSEREDLFGSVVAPPPEFSFHAVIEWKRGDDAKKR</sequence>
<accession>A0ACC2L0V3</accession>
<dbReference type="EMBL" id="CM056814">
    <property type="protein sequence ID" value="KAJ8626992.1"/>
    <property type="molecule type" value="Genomic_DNA"/>
</dbReference>